<feature type="binding site" evidence="1">
    <location>
        <position position="317"/>
    </location>
    <ligand>
        <name>Mg(2+)</name>
        <dbReference type="ChEBI" id="CHEBI:18420"/>
        <label>1</label>
    </ligand>
</feature>
<keyword evidence="1" id="KW-0460">Magnesium</keyword>
<keyword evidence="3" id="KW-1185">Reference proteome</keyword>
<reference evidence="2" key="1">
    <citation type="submission" date="2020-05" db="EMBL/GenBank/DDBJ databases">
        <title>Phylogenomic resolution of chytrid fungi.</title>
        <authorList>
            <person name="Stajich J.E."/>
            <person name="Amses K."/>
            <person name="Simmons R."/>
            <person name="Seto K."/>
            <person name="Myers J."/>
            <person name="Bonds A."/>
            <person name="Quandt C.A."/>
            <person name="Barry K."/>
            <person name="Liu P."/>
            <person name="Grigoriev I."/>
            <person name="Longcore J.E."/>
            <person name="James T.Y."/>
        </authorList>
    </citation>
    <scope>NUCLEOTIDE SEQUENCE</scope>
    <source>
        <strain evidence="2">JEL0513</strain>
    </source>
</reference>
<dbReference type="InterPro" id="IPR005502">
    <property type="entry name" value="Ribosyl_crysJ1"/>
</dbReference>
<dbReference type="SUPFAM" id="SSF101478">
    <property type="entry name" value="ADP-ribosylglycohydrolase"/>
    <property type="match status" value="1"/>
</dbReference>
<dbReference type="Proteomes" id="UP001211907">
    <property type="component" value="Unassembled WGS sequence"/>
</dbReference>
<dbReference type="Gene3D" id="1.10.4080.10">
    <property type="entry name" value="ADP-ribosylation/Crystallin J1"/>
    <property type="match status" value="1"/>
</dbReference>
<evidence type="ECO:0008006" key="4">
    <source>
        <dbReference type="Google" id="ProtNLM"/>
    </source>
</evidence>
<dbReference type="PANTHER" id="PTHR16222:SF35">
    <property type="entry name" value="ADP-RIBOSYLGLYCOHYDROLASE"/>
    <property type="match status" value="1"/>
</dbReference>
<sequence length="385" mass="41058">MATLTEKQANLKEIGGRIRGSILGLFIGDAAGATLEFARGPISVEVARGACRMGGGGMLRVGRGQITDDGELAAALLRCLLDLSSPTPAPPSSTLLKAQIRRSSAAAYSRWFMSRPFDCGNTCANAFSVAVPPNSASLQSESESESNGLANAMEANAALMSKQSQANGGLMRIAPIALVSFIPVSLSESEISEPDKTLQRQMLVAECAKADARLSHSSVITQDCNAAYAVAINHLFYNPSDVDGALAAARAFISYGLVMEWFTEATQNPRLYDFFNAKKNIGHVKHAFMLAFYFLKLRTPFEDAIVQTLVLGGDTDTNAAIVGGMIGALHGIDAIPDFMSDSVLAFDCTNVSRGEGHQRPEEYSVSRVMNIVDEFISTKINGLES</sequence>
<dbReference type="Pfam" id="PF03747">
    <property type="entry name" value="ADP_ribosyl_GH"/>
    <property type="match status" value="1"/>
</dbReference>
<gene>
    <name evidence="2" type="ORF">HK100_002555</name>
</gene>
<dbReference type="EMBL" id="JADGJH010001597">
    <property type="protein sequence ID" value="KAJ3111783.1"/>
    <property type="molecule type" value="Genomic_DNA"/>
</dbReference>
<feature type="binding site" evidence="1">
    <location>
        <position position="67"/>
    </location>
    <ligand>
        <name>Mg(2+)</name>
        <dbReference type="ChEBI" id="CHEBI:18420"/>
        <label>1</label>
    </ligand>
</feature>
<feature type="binding site" evidence="1">
    <location>
        <position position="316"/>
    </location>
    <ligand>
        <name>Mg(2+)</name>
        <dbReference type="ChEBI" id="CHEBI:18420"/>
        <label>1</label>
    </ligand>
</feature>
<feature type="binding site" evidence="1">
    <location>
        <position position="68"/>
    </location>
    <ligand>
        <name>Mg(2+)</name>
        <dbReference type="ChEBI" id="CHEBI:18420"/>
        <label>1</label>
    </ligand>
</feature>
<dbReference type="AlphaFoldDB" id="A0AAD5SV69"/>
<accession>A0AAD5SV69</accession>
<feature type="binding site" evidence="1">
    <location>
        <position position="69"/>
    </location>
    <ligand>
        <name>Mg(2+)</name>
        <dbReference type="ChEBI" id="CHEBI:18420"/>
        <label>1</label>
    </ligand>
</feature>
<protein>
    <recommendedName>
        <fullName evidence="4">ADP-ribosylglycohydrolase</fullName>
    </recommendedName>
</protein>
<organism evidence="2 3">
    <name type="scientific">Physocladia obscura</name>
    <dbReference type="NCBI Taxonomy" id="109957"/>
    <lineage>
        <taxon>Eukaryota</taxon>
        <taxon>Fungi</taxon>
        <taxon>Fungi incertae sedis</taxon>
        <taxon>Chytridiomycota</taxon>
        <taxon>Chytridiomycota incertae sedis</taxon>
        <taxon>Chytridiomycetes</taxon>
        <taxon>Chytridiales</taxon>
        <taxon>Chytriomycetaceae</taxon>
        <taxon>Physocladia</taxon>
    </lineage>
</organism>
<evidence type="ECO:0000256" key="1">
    <source>
        <dbReference type="PIRSR" id="PIRSR605502-1"/>
    </source>
</evidence>
<dbReference type="PANTHER" id="PTHR16222">
    <property type="entry name" value="ADP-RIBOSYLGLYCOHYDROLASE"/>
    <property type="match status" value="1"/>
</dbReference>
<comment type="caution">
    <text evidence="2">The sequence shown here is derived from an EMBL/GenBank/DDBJ whole genome shotgun (WGS) entry which is preliminary data.</text>
</comment>
<evidence type="ECO:0000313" key="2">
    <source>
        <dbReference type="EMBL" id="KAJ3111783.1"/>
    </source>
</evidence>
<dbReference type="InterPro" id="IPR050792">
    <property type="entry name" value="ADP-ribosylglycohydrolase"/>
</dbReference>
<feature type="binding site" evidence="1">
    <location>
        <position position="314"/>
    </location>
    <ligand>
        <name>Mg(2+)</name>
        <dbReference type="ChEBI" id="CHEBI:18420"/>
        <label>1</label>
    </ligand>
</feature>
<evidence type="ECO:0000313" key="3">
    <source>
        <dbReference type="Proteomes" id="UP001211907"/>
    </source>
</evidence>
<comment type="cofactor">
    <cofactor evidence="1">
        <name>Mg(2+)</name>
        <dbReference type="ChEBI" id="CHEBI:18420"/>
    </cofactor>
    <text evidence="1">Binds 2 magnesium ions per subunit.</text>
</comment>
<dbReference type="InterPro" id="IPR036705">
    <property type="entry name" value="Ribosyl_crysJ1_sf"/>
</dbReference>
<dbReference type="GO" id="GO:0046872">
    <property type="term" value="F:metal ion binding"/>
    <property type="evidence" value="ECO:0007669"/>
    <property type="project" value="UniProtKB-KW"/>
</dbReference>
<proteinExistence type="predicted"/>
<name>A0AAD5SV69_9FUNG</name>
<keyword evidence="1" id="KW-0479">Metal-binding</keyword>